<reference evidence="1" key="1">
    <citation type="journal article" date="2014" name="Front. Microbiol.">
        <title>High frequency of phylogenetically diverse reductive dehalogenase-homologous genes in deep subseafloor sedimentary metagenomes.</title>
        <authorList>
            <person name="Kawai M."/>
            <person name="Futagami T."/>
            <person name="Toyoda A."/>
            <person name="Takaki Y."/>
            <person name="Nishi S."/>
            <person name="Hori S."/>
            <person name="Arai W."/>
            <person name="Tsubouchi T."/>
            <person name="Morono Y."/>
            <person name="Uchiyama I."/>
            <person name="Ito T."/>
            <person name="Fujiyama A."/>
            <person name="Inagaki F."/>
            <person name="Takami H."/>
        </authorList>
    </citation>
    <scope>NUCLEOTIDE SEQUENCE</scope>
    <source>
        <strain evidence="1">Expedition CK06-06</strain>
    </source>
</reference>
<sequence length="184" mass="20782">MKTTKQLVKFDFDLAVITALDAKYKDIQITDGKSYAVVMQGLAEYRELRLAIDDMHKGLKKDILEAGRGLDADKNRLKGLLEPGENHLKEIRQVEDDRKAAIKEEKDRKERERIEGIQGKIASIYGHRELKNNTPSSIIEERLIIVKAIKITADVYMEFGAQASEAKNTAVAALENALAERLQF</sequence>
<organism evidence="1">
    <name type="scientific">marine sediment metagenome</name>
    <dbReference type="NCBI Taxonomy" id="412755"/>
    <lineage>
        <taxon>unclassified sequences</taxon>
        <taxon>metagenomes</taxon>
        <taxon>ecological metagenomes</taxon>
    </lineage>
</organism>
<protein>
    <submittedName>
        <fullName evidence="1">Uncharacterized protein</fullName>
    </submittedName>
</protein>
<comment type="caution">
    <text evidence="1">The sequence shown here is derived from an EMBL/GenBank/DDBJ whole genome shotgun (WGS) entry which is preliminary data.</text>
</comment>
<proteinExistence type="predicted"/>
<dbReference type="EMBL" id="BARS01006186">
    <property type="protein sequence ID" value="GAF84147.1"/>
    <property type="molecule type" value="Genomic_DNA"/>
</dbReference>
<feature type="non-terminal residue" evidence="1">
    <location>
        <position position="184"/>
    </location>
</feature>
<name>X0T7I4_9ZZZZ</name>
<gene>
    <name evidence="1" type="ORF">S01H1_12093</name>
</gene>
<dbReference type="AlphaFoldDB" id="X0T7I4"/>
<accession>X0T7I4</accession>
<evidence type="ECO:0000313" key="1">
    <source>
        <dbReference type="EMBL" id="GAF84147.1"/>
    </source>
</evidence>